<keyword evidence="4 6" id="KW-0479">Metal-binding</keyword>
<dbReference type="EMBL" id="KV407454">
    <property type="protein sequence ID" value="KZF26779.1"/>
    <property type="molecule type" value="Genomic_DNA"/>
</dbReference>
<comment type="similarity">
    <text evidence="2">Belongs to the cytochrome P450 family.</text>
</comment>
<keyword evidence="5 6" id="KW-0408">Iron</keyword>
<dbReference type="PANTHER" id="PTHR24304:SF2">
    <property type="entry name" value="24-HYDROXYCHOLESTEROL 7-ALPHA-HYDROXYLASE"/>
    <property type="match status" value="1"/>
</dbReference>
<accession>A0A165JYB3</accession>
<dbReference type="CDD" id="cd11040">
    <property type="entry name" value="CYP7_CYP8-like"/>
    <property type="match status" value="1"/>
</dbReference>
<evidence type="ECO:0000256" key="4">
    <source>
        <dbReference type="ARBA" id="ARBA00022723"/>
    </source>
</evidence>
<name>A0A165JYB3_XYLHT</name>
<dbReference type="STRING" id="1328760.A0A165JYB3"/>
<evidence type="ECO:0000256" key="3">
    <source>
        <dbReference type="ARBA" id="ARBA00022617"/>
    </source>
</evidence>
<dbReference type="GO" id="GO:0016705">
    <property type="term" value="F:oxidoreductase activity, acting on paired donors, with incorporation or reduction of molecular oxygen"/>
    <property type="evidence" value="ECO:0007669"/>
    <property type="project" value="InterPro"/>
</dbReference>
<feature type="binding site" description="axial binding residue" evidence="6">
    <location>
        <position position="472"/>
    </location>
    <ligand>
        <name>heme</name>
        <dbReference type="ChEBI" id="CHEBI:30413"/>
    </ligand>
    <ligandPart>
        <name>Fe</name>
        <dbReference type="ChEBI" id="CHEBI:18248"/>
    </ligandPart>
</feature>
<dbReference type="SUPFAM" id="SSF48264">
    <property type="entry name" value="Cytochrome P450"/>
    <property type="match status" value="1"/>
</dbReference>
<evidence type="ECO:0000256" key="1">
    <source>
        <dbReference type="ARBA" id="ARBA00001971"/>
    </source>
</evidence>
<dbReference type="InParanoid" id="A0A165JYB3"/>
<dbReference type="InterPro" id="IPR050529">
    <property type="entry name" value="CYP450_sterol_14alpha_dmase"/>
</dbReference>
<dbReference type="OMA" id="ARMKDKH"/>
<dbReference type="Gene3D" id="1.10.630.10">
    <property type="entry name" value="Cytochrome P450"/>
    <property type="match status" value="1"/>
</dbReference>
<sequence length="535" mass="61128">MLSSAVEEHILWWRDEISKVEFTGAHPIVLAGVLLLLWRLWRFTINPALHPSEPKEVPYWIPFVGHAVSYVRDSFKTITFGREYFRNDRKPFALNLAGEKLYIITGPADVSVAYKNTATLTMDIFLQELMKGFEISPAAIGKMYWHPGSDGSGQTLLSPNPHRKSLVHLTTDLYRQQLHPGEKMETLGNLVCDHISMYLSWNNMTGPEYVVAEGNDFKDISLLHLCEHVLLNAATRSFFGDKLLEIDPDMLKSFLQYDGLSWKLMYRLPTFLAKDMHGAKHRLIRALEIYFSLPKDERPGANWFMQTQEMEQRALGVEVKDMAKLVAMIYWVINTNAYKLCFWMLSYLYHHPSSPSIRGPIEAELRASFDSQGSLDLAYLQNKTPYLNALYLESLRLTNSSASARFIKEDTQVGGFTLRAGNKLLIPYRQLHLNAGIFGEDANEFDLNRFLKNPKLSHNPSFRPYGGGQTMCPGRFMAKQEVFAMMAMLANRYDIEVKSASPSQKFPRLDELKPGIGIMGPVEGEDLILRLRRRT</sequence>
<keyword evidence="3 6" id="KW-0349">Heme</keyword>
<dbReference type="InterPro" id="IPR001128">
    <property type="entry name" value="Cyt_P450"/>
</dbReference>
<dbReference type="GeneID" id="28895896"/>
<comment type="cofactor">
    <cofactor evidence="1 6">
        <name>heme</name>
        <dbReference type="ChEBI" id="CHEBI:30413"/>
    </cofactor>
</comment>
<proteinExistence type="inferred from homology"/>
<dbReference type="PANTHER" id="PTHR24304">
    <property type="entry name" value="CYTOCHROME P450 FAMILY 7"/>
    <property type="match status" value="1"/>
</dbReference>
<dbReference type="RefSeq" id="XP_018192334.1">
    <property type="nucleotide sequence ID" value="XM_018330759.1"/>
</dbReference>
<dbReference type="InterPro" id="IPR036396">
    <property type="entry name" value="Cyt_P450_sf"/>
</dbReference>
<dbReference type="Proteomes" id="UP000076632">
    <property type="component" value="Unassembled WGS sequence"/>
</dbReference>
<dbReference type="Pfam" id="PF00067">
    <property type="entry name" value="p450"/>
    <property type="match status" value="1"/>
</dbReference>
<reference evidence="7 8" key="1">
    <citation type="journal article" date="2016" name="Fungal Biol.">
        <title>The genome of Xylona heveae provides a window into fungal endophytism.</title>
        <authorList>
            <person name="Gazis R."/>
            <person name="Kuo A."/>
            <person name="Riley R."/>
            <person name="LaButti K."/>
            <person name="Lipzen A."/>
            <person name="Lin J."/>
            <person name="Amirebrahimi M."/>
            <person name="Hesse C.N."/>
            <person name="Spatafora J.W."/>
            <person name="Henrissat B."/>
            <person name="Hainaut M."/>
            <person name="Grigoriev I.V."/>
            <person name="Hibbett D.S."/>
        </authorList>
    </citation>
    <scope>NUCLEOTIDE SEQUENCE [LARGE SCALE GENOMIC DNA]</scope>
    <source>
        <strain evidence="7 8">TC161</strain>
    </source>
</reference>
<dbReference type="AlphaFoldDB" id="A0A165JYB3"/>
<evidence type="ECO:0000313" key="7">
    <source>
        <dbReference type="EMBL" id="KZF26779.1"/>
    </source>
</evidence>
<dbReference type="GO" id="GO:0008395">
    <property type="term" value="F:steroid hydroxylase activity"/>
    <property type="evidence" value="ECO:0007669"/>
    <property type="project" value="TreeGrafter"/>
</dbReference>
<evidence type="ECO:0000313" key="8">
    <source>
        <dbReference type="Proteomes" id="UP000076632"/>
    </source>
</evidence>
<dbReference type="GO" id="GO:0020037">
    <property type="term" value="F:heme binding"/>
    <property type="evidence" value="ECO:0007669"/>
    <property type="project" value="InterPro"/>
</dbReference>
<gene>
    <name evidence="7" type="ORF">L228DRAFT_235802</name>
</gene>
<dbReference type="GO" id="GO:0005506">
    <property type="term" value="F:iron ion binding"/>
    <property type="evidence" value="ECO:0007669"/>
    <property type="project" value="InterPro"/>
</dbReference>
<dbReference type="PRINTS" id="PR00465">
    <property type="entry name" value="EP450IV"/>
</dbReference>
<dbReference type="OrthoDB" id="1470350at2759"/>
<evidence type="ECO:0000256" key="5">
    <source>
        <dbReference type="ARBA" id="ARBA00023004"/>
    </source>
</evidence>
<dbReference type="InterPro" id="IPR002403">
    <property type="entry name" value="Cyt_P450_E_grp-IV"/>
</dbReference>
<keyword evidence="8" id="KW-1185">Reference proteome</keyword>
<organism evidence="7 8">
    <name type="scientific">Xylona heveae (strain CBS 132557 / TC161)</name>
    <dbReference type="NCBI Taxonomy" id="1328760"/>
    <lineage>
        <taxon>Eukaryota</taxon>
        <taxon>Fungi</taxon>
        <taxon>Dikarya</taxon>
        <taxon>Ascomycota</taxon>
        <taxon>Pezizomycotina</taxon>
        <taxon>Xylonomycetes</taxon>
        <taxon>Xylonales</taxon>
        <taxon>Xylonaceae</taxon>
        <taxon>Xylona</taxon>
    </lineage>
</organism>
<evidence type="ECO:0000256" key="6">
    <source>
        <dbReference type="PIRSR" id="PIRSR602403-1"/>
    </source>
</evidence>
<evidence type="ECO:0000256" key="2">
    <source>
        <dbReference type="ARBA" id="ARBA00010617"/>
    </source>
</evidence>
<protein>
    <submittedName>
        <fullName evidence="7">Cytochrome P450</fullName>
    </submittedName>
</protein>